<keyword evidence="2" id="KW-0479">Metal-binding</keyword>
<evidence type="ECO:0000313" key="4">
    <source>
        <dbReference type="EMBL" id="RBM01069.1"/>
    </source>
</evidence>
<protein>
    <submittedName>
        <fullName evidence="4">Hydrolase</fullName>
    </submittedName>
</protein>
<organism evidence="4 5">
    <name type="scientific">Glutamicibacter soli</name>
    <dbReference type="NCBI Taxonomy" id="453836"/>
    <lineage>
        <taxon>Bacteria</taxon>
        <taxon>Bacillati</taxon>
        <taxon>Actinomycetota</taxon>
        <taxon>Actinomycetes</taxon>
        <taxon>Micrococcales</taxon>
        <taxon>Micrococcaceae</taxon>
        <taxon>Glutamicibacter</taxon>
    </lineage>
</organism>
<dbReference type="PANTHER" id="PTHR42796">
    <property type="entry name" value="FUMARYLACETOACETATE HYDROLASE DOMAIN-CONTAINING PROTEIN 2A-RELATED"/>
    <property type="match status" value="1"/>
</dbReference>
<dbReference type="GO" id="GO:0016787">
    <property type="term" value="F:hydrolase activity"/>
    <property type="evidence" value="ECO:0007669"/>
    <property type="project" value="UniProtKB-KW"/>
</dbReference>
<evidence type="ECO:0000313" key="5">
    <source>
        <dbReference type="Proteomes" id="UP000252167"/>
    </source>
</evidence>
<dbReference type="EMBL" id="POAF01000004">
    <property type="protein sequence ID" value="RBM01069.1"/>
    <property type="molecule type" value="Genomic_DNA"/>
</dbReference>
<feature type="domain" description="Fumarylacetoacetase-like C-terminal" evidence="3">
    <location>
        <begin position="84"/>
        <end position="318"/>
    </location>
</feature>
<dbReference type="InterPro" id="IPR011234">
    <property type="entry name" value="Fumarylacetoacetase-like_C"/>
</dbReference>
<dbReference type="SUPFAM" id="SSF56529">
    <property type="entry name" value="FAH"/>
    <property type="match status" value="1"/>
</dbReference>
<dbReference type="Pfam" id="PF01557">
    <property type="entry name" value="FAA_hydrolase"/>
    <property type="match status" value="1"/>
</dbReference>
<comment type="similarity">
    <text evidence="1">Belongs to the FAH family.</text>
</comment>
<evidence type="ECO:0000259" key="3">
    <source>
        <dbReference type="Pfam" id="PF01557"/>
    </source>
</evidence>
<dbReference type="AlphaFoldDB" id="A0A365YEU6"/>
<evidence type="ECO:0000256" key="1">
    <source>
        <dbReference type="ARBA" id="ARBA00010211"/>
    </source>
</evidence>
<reference evidence="4 5" key="1">
    <citation type="submission" date="2018-01" db="EMBL/GenBank/DDBJ databases">
        <title>Glutamicibacter soli strain NHPC-3 Whole genome sequence and assembly.</title>
        <authorList>
            <person name="Choudhury P."/>
            <person name="Gupta D."/>
            <person name="Sengupta K."/>
            <person name="Jawed A."/>
            <person name="Sultana N."/>
            <person name="Saha P."/>
        </authorList>
    </citation>
    <scope>NUCLEOTIDE SEQUENCE [LARGE SCALE GENOMIC DNA]</scope>
    <source>
        <strain evidence="4 5">NHPC-3</strain>
    </source>
</reference>
<comment type="caution">
    <text evidence="4">The sequence shown here is derived from an EMBL/GenBank/DDBJ whole genome shotgun (WGS) entry which is preliminary data.</text>
</comment>
<name>A0A365YEU6_9MICC</name>
<sequence length="343" mass="36378">MKENRIGGFKLGTFEDGTEQFPGAVFEDQVVNLRSVLPGITRIGDLFADWDNNLDLIEFLDPAAAGARPLAGLGVLPPLQPVGTIIAAGANYREHVIQMSVAHKLGKEGADENQLAADAAAEIDERGRTGDPYVWTGIPSAVCGAYDDVQLPDVGGNVDWELELGVVIGRKAHRIAAAGAMDYVAGYTIVNDVTSRALVPRTDIAMMGTDWFRSKNQPTFFPTGPYVVPKRYVPDPAKLRIQLSLNGTLMQDALADDLLFDIPSLIAYASSVAVLQPGDVLITGSPAGNGSHWGRFLRDGDVMEAEITGLGAQRSTVRGPSGQLPPWYADRPIAVAAAGGAAS</sequence>
<dbReference type="GO" id="GO:0044281">
    <property type="term" value="P:small molecule metabolic process"/>
    <property type="evidence" value="ECO:0007669"/>
    <property type="project" value="UniProtKB-ARBA"/>
</dbReference>
<keyword evidence="5" id="KW-1185">Reference proteome</keyword>
<dbReference type="InterPro" id="IPR036663">
    <property type="entry name" value="Fumarylacetoacetase_C_sf"/>
</dbReference>
<accession>A0A365YEU6</accession>
<dbReference type="GO" id="GO:0046872">
    <property type="term" value="F:metal ion binding"/>
    <property type="evidence" value="ECO:0007669"/>
    <property type="project" value="UniProtKB-KW"/>
</dbReference>
<proteinExistence type="inferred from homology"/>
<dbReference type="PANTHER" id="PTHR42796:SF4">
    <property type="entry name" value="FUMARYLACETOACETATE HYDROLASE DOMAIN-CONTAINING PROTEIN 2A"/>
    <property type="match status" value="1"/>
</dbReference>
<keyword evidence="4" id="KW-0378">Hydrolase</keyword>
<dbReference type="Gene3D" id="3.90.850.10">
    <property type="entry name" value="Fumarylacetoacetase-like, C-terminal domain"/>
    <property type="match status" value="1"/>
</dbReference>
<dbReference type="RefSeq" id="WP_113607303.1">
    <property type="nucleotide sequence ID" value="NZ_POAF01000004.1"/>
</dbReference>
<dbReference type="InterPro" id="IPR051121">
    <property type="entry name" value="FAH"/>
</dbReference>
<gene>
    <name evidence="4" type="ORF">C1H84_09745</name>
</gene>
<evidence type="ECO:0000256" key="2">
    <source>
        <dbReference type="ARBA" id="ARBA00022723"/>
    </source>
</evidence>
<dbReference type="Proteomes" id="UP000252167">
    <property type="component" value="Unassembled WGS sequence"/>
</dbReference>